<dbReference type="Proteomes" id="UP000501914">
    <property type="component" value="Chromosome"/>
</dbReference>
<protein>
    <submittedName>
        <fullName evidence="2">Uncharacterized protein</fullName>
    </submittedName>
</protein>
<evidence type="ECO:0000313" key="2">
    <source>
        <dbReference type="EMBL" id="QIW78966.1"/>
    </source>
</evidence>
<feature type="transmembrane region" description="Helical" evidence="1">
    <location>
        <begin position="12"/>
        <end position="30"/>
    </location>
</feature>
<keyword evidence="1" id="KW-1133">Transmembrane helix</keyword>
<dbReference type="EMBL" id="CP048852">
    <property type="protein sequence ID" value="QIW78966.1"/>
    <property type="molecule type" value="Genomic_DNA"/>
</dbReference>
<keyword evidence="1" id="KW-0472">Membrane</keyword>
<proteinExistence type="predicted"/>
<reference evidence="2 3" key="1">
    <citation type="submission" date="2020-02" db="EMBL/GenBank/DDBJ databases">
        <title>Genome sequencing, annotation and comparative genomic analysis of Bacillus tequilensis EA-CB0015, an effective biological control agent against Pseudocercospora fijiensis in banana plants.</title>
        <authorList>
            <person name="Cuellar-Gaviria T.Z."/>
            <person name="Ju K.-S."/>
            <person name="Villegas-Escobar V."/>
        </authorList>
    </citation>
    <scope>NUCLEOTIDE SEQUENCE [LARGE SCALE GENOMIC DNA]</scope>
    <source>
        <strain evidence="2 3">EA-CB0015</strain>
    </source>
</reference>
<dbReference type="RefSeq" id="WP_167871801.1">
    <property type="nucleotide sequence ID" value="NZ_CP048852.1"/>
</dbReference>
<evidence type="ECO:0000313" key="3">
    <source>
        <dbReference type="Proteomes" id="UP000501914"/>
    </source>
</evidence>
<feature type="transmembrane region" description="Helical" evidence="1">
    <location>
        <begin position="42"/>
        <end position="60"/>
    </location>
</feature>
<dbReference type="KEGG" id="bteq:G4P54_03645"/>
<evidence type="ECO:0000256" key="1">
    <source>
        <dbReference type="SAM" id="Phobius"/>
    </source>
</evidence>
<sequence length="68" mass="7779">MKPEGNSEPNPKVIKWLTWIIPIVIIGLIFLLKNIENPITNFLFYIVCAGVIILVLFSIIKEKKAKNK</sequence>
<name>A0A6H0WHV6_9BACI</name>
<keyword evidence="3" id="KW-1185">Reference proteome</keyword>
<gene>
    <name evidence="2" type="ORF">G4P54_03645</name>
</gene>
<accession>A0A6H0WHV6</accession>
<organism evidence="2 3">
    <name type="scientific">Bacillus tequilensis</name>
    <dbReference type="NCBI Taxonomy" id="227866"/>
    <lineage>
        <taxon>Bacteria</taxon>
        <taxon>Bacillati</taxon>
        <taxon>Bacillota</taxon>
        <taxon>Bacilli</taxon>
        <taxon>Bacillales</taxon>
        <taxon>Bacillaceae</taxon>
        <taxon>Bacillus</taxon>
    </lineage>
</organism>
<keyword evidence="1" id="KW-0812">Transmembrane</keyword>
<dbReference type="AlphaFoldDB" id="A0A6H0WHV6"/>